<dbReference type="Pfam" id="PF01385">
    <property type="entry name" value="OrfB_IS605"/>
    <property type="match status" value="1"/>
</dbReference>
<proteinExistence type="inferred from homology"/>
<comment type="caution">
    <text evidence="7">The sequence shown here is derived from an EMBL/GenBank/DDBJ whole genome shotgun (WGS) entry which is preliminary data.</text>
</comment>
<dbReference type="GO" id="GO:0006310">
    <property type="term" value="P:DNA recombination"/>
    <property type="evidence" value="ECO:0007669"/>
    <property type="project" value="UniProtKB-KW"/>
</dbReference>
<keyword evidence="3" id="KW-0238">DNA-binding</keyword>
<evidence type="ECO:0000259" key="6">
    <source>
        <dbReference type="Pfam" id="PF07282"/>
    </source>
</evidence>
<evidence type="ECO:0000259" key="5">
    <source>
        <dbReference type="Pfam" id="PF01385"/>
    </source>
</evidence>
<name>A0A0J9EYT1_9CYAN</name>
<keyword evidence="2" id="KW-0815">Transposition</keyword>
<gene>
    <name evidence="7" type="ORF">WN50_35890</name>
</gene>
<evidence type="ECO:0000313" key="7">
    <source>
        <dbReference type="EMBL" id="KMW70360.1"/>
    </source>
</evidence>
<dbReference type="Pfam" id="PF07282">
    <property type="entry name" value="Cas12f1-like_TNB"/>
    <property type="match status" value="1"/>
</dbReference>
<evidence type="ECO:0000256" key="2">
    <source>
        <dbReference type="ARBA" id="ARBA00022578"/>
    </source>
</evidence>
<dbReference type="InterPro" id="IPR010095">
    <property type="entry name" value="Cas12f1-like_TNB"/>
</dbReference>
<feature type="domain" description="Probable transposase IS891/IS1136/IS1341" evidence="5">
    <location>
        <begin position="196"/>
        <end position="305"/>
    </location>
</feature>
<evidence type="ECO:0000313" key="8">
    <source>
        <dbReference type="Proteomes" id="UP000033607"/>
    </source>
</evidence>
<feature type="domain" description="Cas12f1-like TNB" evidence="6">
    <location>
        <begin position="317"/>
        <end position="382"/>
    </location>
</feature>
<dbReference type="Proteomes" id="UP000033607">
    <property type="component" value="Unassembled WGS sequence"/>
</dbReference>
<dbReference type="AlphaFoldDB" id="A0A0J9EYT1"/>
<accession>A0A0J9EYT1</accession>
<protein>
    <submittedName>
        <fullName evidence="7">Transposase</fullName>
    </submittedName>
</protein>
<dbReference type="GO" id="GO:0032196">
    <property type="term" value="P:transposition"/>
    <property type="evidence" value="ECO:0007669"/>
    <property type="project" value="UniProtKB-KW"/>
</dbReference>
<evidence type="ECO:0000256" key="4">
    <source>
        <dbReference type="ARBA" id="ARBA00023172"/>
    </source>
</evidence>
<dbReference type="NCBIfam" id="NF040570">
    <property type="entry name" value="guided_TnpB"/>
    <property type="match status" value="1"/>
</dbReference>
<sequence>MRLTHIYKLQPSAEQVAKMETWLEMLRRHHNYALGQRFDWRRRTRCQIDRCSLVSEPIGDIPENFPGYNFQARELKTTKELFPVYKEIHAEVQQQNLKRLDLSWDRWMKPDKSGKRAGRPKFKKKGQLRSFTFPRINCPKAGVNRIENGLLTLSKIGSMPVIMHRPFPDGFELLTATIVKKADGWYVAISLEDDTVPTPKPIDEIKSAVGIDLGLKSFQVTSNGESVDVQQHYRKTQRHLARQQKKLARKQSSSVNSQKQKPKISLVHQRIGRKRKDFHYNVAHQLVKKYDLIAVEDLNILGLARTRLAKSIYDVAWGKFLTILEAVALRSGVHFVKVNPHSTTVDCSSCKTKVPKTLSVRLHQCPKCGIEIDRDENAAINILYKGLTTVGLTVAACGRLSDYTPNEAGIPNSDVRMLTLYSQN</sequence>
<dbReference type="InterPro" id="IPR001959">
    <property type="entry name" value="Transposase"/>
</dbReference>
<evidence type="ECO:0000256" key="3">
    <source>
        <dbReference type="ARBA" id="ARBA00023125"/>
    </source>
</evidence>
<reference evidence="7 8" key="1">
    <citation type="submission" date="2015-06" db="EMBL/GenBank/DDBJ databases">
        <title>Draft genome assembly of filamentous brackish cyanobacterium Limnoraphis robusta strain CS-951.</title>
        <authorList>
            <person name="Willis A."/>
            <person name="Parks M."/>
            <person name="Burford M.A."/>
        </authorList>
    </citation>
    <scope>NUCLEOTIDE SEQUENCE [LARGE SCALE GENOMIC DNA]</scope>
    <source>
        <strain evidence="7 8">CS-951</strain>
    </source>
</reference>
<organism evidence="7 8">
    <name type="scientific">Limnoraphis robusta CS-951</name>
    <dbReference type="NCBI Taxonomy" id="1637645"/>
    <lineage>
        <taxon>Bacteria</taxon>
        <taxon>Bacillati</taxon>
        <taxon>Cyanobacteriota</taxon>
        <taxon>Cyanophyceae</taxon>
        <taxon>Oscillatoriophycideae</taxon>
        <taxon>Oscillatoriales</taxon>
        <taxon>Sirenicapillariaceae</taxon>
        <taxon>Limnoraphis</taxon>
    </lineage>
</organism>
<keyword evidence="4" id="KW-0233">DNA recombination</keyword>
<dbReference type="GO" id="GO:0003677">
    <property type="term" value="F:DNA binding"/>
    <property type="evidence" value="ECO:0007669"/>
    <property type="project" value="UniProtKB-KW"/>
</dbReference>
<comment type="similarity">
    <text evidence="1">In the C-terminal section; belongs to the transposase 35 family.</text>
</comment>
<dbReference type="EMBL" id="LATL02000193">
    <property type="protein sequence ID" value="KMW70360.1"/>
    <property type="molecule type" value="Genomic_DNA"/>
</dbReference>
<evidence type="ECO:0000256" key="1">
    <source>
        <dbReference type="ARBA" id="ARBA00008761"/>
    </source>
</evidence>